<dbReference type="EMBL" id="QGTQ01000017">
    <property type="protein sequence ID" value="PWV98549.1"/>
    <property type="molecule type" value="Genomic_DNA"/>
</dbReference>
<evidence type="ECO:0000256" key="7">
    <source>
        <dbReference type="PROSITE-ProRule" id="PRU01091"/>
    </source>
</evidence>
<evidence type="ECO:0000256" key="4">
    <source>
        <dbReference type="ARBA" id="ARBA00023125"/>
    </source>
</evidence>
<evidence type="ECO:0000313" key="11">
    <source>
        <dbReference type="Proteomes" id="UP000246635"/>
    </source>
</evidence>
<dbReference type="InterPro" id="IPR001789">
    <property type="entry name" value="Sig_transdc_resp-reg_receiver"/>
</dbReference>
<dbReference type="GO" id="GO:0032993">
    <property type="term" value="C:protein-DNA complex"/>
    <property type="evidence" value="ECO:0007669"/>
    <property type="project" value="TreeGrafter"/>
</dbReference>
<dbReference type="InterPro" id="IPR016032">
    <property type="entry name" value="Sig_transdc_resp-reg_C-effctor"/>
</dbReference>
<dbReference type="GO" id="GO:0006355">
    <property type="term" value="P:regulation of DNA-templated transcription"/>
    <property type="evidence" value="ECO:0007669"/>
    <property type="project" value="InterPro"/>
</dbReference>
<evidence type="ECO:0000256" key="1">
    <source>
        <dbReference type="ARBA" id="ARBA00022553"/>
    </source>
</evidence>
<dbReference type="Gene3D" id="6.10.250.690">
    <property type="match status" value="1"/>
</dbReference>
<dbReference type="GO" id="GO:0005829">
    <property type="term" value="C:cytosol"/>
    <property type="evidence" value="ECO:0007669"/>
    <property type="project" value="TreeGrafter"/>
</dbReference>
<organism evidence="10 11">
    <name type="scientific">Paenibacillus cellulosilyticus</name>
    <dbReference type="NCBI Taxonomy" id="375489"/>
    <lineage>
        <taxon>Bacteria</taxon>
        <taxon>Bacillati</taxon>
        <taxon>Bacillota</taxon>
        <taxon>Bacilli</taxon>
        <taxon>Bacillales</taxon>
        <taxon>Paenibacillaceae</taxon>
        <taxon>Paenibacillus</taxon>
    </lineage>
</organism>
<comment type="caution">
    <text evidence="10">The sequence shown here is derived from an EMBL/GenBank/DDBJ whole genome shotgun (WGS) entry which is preliminary data.</text>
</comment>
<dbReference type="Pfam" id="PF00486">
    <property type="entry name" value="Trans_reg_C"/>
    <property type="match status" value="1"/>
</dbReference>
<evidence type="ECO:0000256" key="6">
    <source>
        <dbReference type="PROSITE-ProRule" id="PRU00169"/>
    </source>
</evidence>
<keyword evidence="1 6" id="KW-0597">Phosphoprotein</keyword>
<evidence type="ECO:0000256" key="5">
    <source>
        <dbReference type="ARBA" id="ARBA00023163"/>
    </source>
</evidence>
<dbReference type="Pfam" id="PF00072">
    <property type="entry name" value="Response_reg"/>
    <property type="match status" value="1"/>
</dbReference>
<dbReference type="Gene3D" id="3.40.50.2300">
    <property type="match status" value="1"/>
</dbReference>
<keyword evidence="5" id="KW-0804">Transcription</keyword>
<dbReference type="CDD" id="cd00383">
    <property type="entry name" value="trans_reg_C"/>
    <property type="match status" value="1"/>
</dbReference>
<dbReference type="SUPFAM" id="SSF52172">
    <property type="entry name" value="CheY-like"/>
    <property type="match status" value="1"/>
</dbReference>
<dbReference type="GO" id="GO:0000976">
    <property type="term" value="F:transcription cis-regulatory region binding"/>
    <property type="evidence" value="ECO:0007669"/>
    <property type="project" value="TreeGrafter"/>
</dbReference>
<dbReference type="Gene3D" id="1.10.10.10">
    <property type="entry name" value="Winged helix-like DNA-binding domain superfamily/Winged helix DNA-binding domain"/>
    <property type="match status" value="1"/>
</dbReference>
<dbReference type="SMART" id="SM00448">
    <property type="entry name" value="REC"/>
    <property type="match status" value="1"/>
</dbReference>
<sequence length="224" mass="25078">MNLLLAEDDTRLGELIVHMVEAKTGIRVDWVTTGSDAYDYALASTYDVVLLDWMMPEGDGAATCRKLRKAQYSGAILMLTARDSVQDRVAGLDAGADDYLVKPFEIDELLARVRALTRRNFAPLMEEMVQLGEIRLNRASHEVQLGDQRIALTTREFQIIDLLAVNRGRVLTRELILDRIWGFDSDVTPKAVDATVKLARKKLELAGHKGLIESVRGVGYRIHV</sequence>
<dbReference type="Proteomes" id="UP000246635">
    <property type="component" value="Unassembled WGS sequence"/>
</dbReference>
<dbReference type="PANTHER" id="PTHR48111">
    <property type="entry name" value="REGULATOR OF RPOS"/>
    <property type="match status" value="1"/>
</dbReference>
<evidence type="ECO:0000313" key="10">
    <source>
        <dbReference type="EMBL" id="PWV98549.1"/>
    </source>
</evidence>
<dbReference type="SMART" id="SM00862">
    <property type="entry name" value="Trans_reg_C"/>
    <property type="match status" value="1"/>
</dbReference>
<dbReference type="PANTHER" id="PTHR48111:SF22">
    <property type="entry name" value="REGULATOR OF RPOS"/>
    <property type="match status" value="1"/>
</dbReference>
<protein>
    <submittedName>
        <fullName evidence="10">Transcriptional regulator</fullName>
    </submittedName>
</protein>
<dbReference type="AlphaFoldDB" id="A0A2V2YPY1"/>
<dbReference type="PROSITE" id="PS51755">
    <property type="entry name" value="OMPR_PHOB"/>
    <property type="match status" value="1"/>
</dbReference>
<keyword evidence="2" id="KW-0902">Two-component regulatory system</keyword>
<gene>
    <name evidence="10" type="ORF">DFQ01_11759</name>
</gene>
<feature type="domain" description="OmpR/PhoB-type" evidence="9">
    <location>
        <begin position="126"/>
        <end position="224"/>
    </location>
</feature>
<feature type="DNA-binding region" description="OmpR/PhoB-type" evidence="7">
    <location>
        <begin position="126"/>
        <end position="224"/>
    </location>
</feature>
<keyword evidence="4 7" id="KW-0238">DNA-binding</keyword>
<evidence type="ECO:0000259" key="8">
    <source>
        <dbReference type="PROSITE" id="PS50110"/>
    </source>
</evidence>
<feature type="modified residue" description="4-aspartylphosphate" evidence="6">
    <location>
        <position position="52"/>
    </location>
</feature>
<dbReference type="SUPFAM" id="SSF46894">
    <property type="entry name" value="C-terminal effector domain of the bipartite response regulators"/>
    <property type="match status" value="1"/>
</dbReference>
<keyword evidence="3" id="KW-0805">Transcription regulation</keyword>
<keyword evidence="11" id="KW-1185">Reference proteome</keyword>
<dbReference type="InterPro" id="IPR039420">
    <property type="entry name" value="WalR-like"/>
</dbReference>
<dbReference type="InterPro" id="IPR036388">
    <property type="entry name" value="WH-like_DNA-bd_sf"/>
</dbReference>
<accession>A0A2V2YPY1</accession>
<dbReference type="InterPro" id="IPR001867">
    <property type="entry name" value="OmpR/PhoB-type_DNA-bd"/>
</dbReference>
<dbReference type="RefSeq" id="WP_110045553.1">
    <property type="nucleotide sequence ID" value="NZ_CP054612.1"/>
</dbReference>
<evidence type="ECO:0000256" key="2">
    <source>
        <dbReference type="ARBA" id="ARBA00023012"/>
    </source>
</evidence>
<dbReference type="PROSITE" id="PS50110">
    <property type="entry name" value="RESPONSE_REGULATORY"/>
    <property type="match status" value="1"/>
</dbReference>
<feature type="domain" description="Response regulatory" evidence="8">
    <location>
        <begin position="2"/>
        <end position="117"/>
    </location>
</feature>
<proteinExistence type="predicted"/>
<dbReference type="GO" id="GO:0000156">
    <property type="term" value="F:phosphorelay response regulator activity"/>
    <property type="evidence" value="ECO:0007669"/>
    <property type="project" value="TreeGrafter"/>
</dbReference>
<evidence type="ECO:0000256" key="3">
    <source>
        <dbReference type="ARBA" id="ARBA00023015"/>
    </source>
</evidence>
<reference evidence="10 11" key="1">
    <citation type="submission" date="2018-05" db="EMBL/GenBank/DDBJ databases">
        <title>Genomic Encyclopedia of Type Strains, Phase III (KMG-III): the genomes of soil and plant-associated and newly described type strains.</title>
        <authorList>
            <person name="Whitman W."/>
        </authorList>
    </citation>
    <scope>NUCLEOTIDE SEQUENCE [LARGE SCALE GENOMIC DNA]</scope>
    <source>
        <strain evidence="10 11">CECT 5696</strain>
    </source>
</reference>
<dbReference type="OrthoDB" id="9790442at2"/>
<evidence type="ECO:0000259" key="9">
    <source>
        <dbReference type="PROSITE" id="PS51755"/>
    </source>
</evidence>
<name>A0A2V2YPY1_9BACL</name>
<dbReference type="InterPro" id="IPR011006">
    <property type="entry name" value="CheY-like_superfamily"/>
</dbReference>